<protein>
    <submittedName>
        <fullName evidence="3">Uncharacterized protein</fullName>
    </submittedName>
</protein>
<evidence type="ECO:0000313" key="2">
    <source>
        <dbReference type="EMBL" id="KRZ09137.1"/>
    </source>
</evidence>
<name>A0A0V1K283_TRIPS</name>
<proteinExistence type="predicted"/>
<feature type="region of interest" description="Disordered" evidence="1">
    <location>
        <begin position="196"/>
        <end position="219"/>
    </location>
</feature>
<accession>A0A0V1K283</accession>
<gene>
    <name evidence="2" type="ORF">T4B_10966</name>
    <name evidence="3" type="ORF">T4C_11999</name>
</gene>
<dbReference type="EMBL" id="JYDS01000385">
    <property type="protein sequence ID" value="KRZ09137.1"/>
    <property type="molecule type" value="Genomic_DNA"/>
</dbReference>
<evidence type="ECO:0000313" key="5">
    <source>
        <dbReference type="Proteomes" id="UP000054826"/>
    </source>
</evidence>
<reference evidence="4 5" key="1">
    <citation type="submission" date="2015-01" db="EMBL/GenBank/DDBJ databases">
        <title>Evolution of Trichinella species and genotypes.</title>
        <authorList>
            <person name="Korhonen P.K."/>
            <person name="Edoardo P."/>
            <person name="Giuseppe L.R."/>
            <person name="Gasser R.B."/>
        </authorList>
    </citation>
    <scope>NUCLEOTIDE SEQUENCE [LARGE SCALE GENOMIC DNA]</scope>
    <source>
        <strain evidence="3">ISS176</strain>
        <strain evidence="2">ISS588</strain>
    </source>
</reference>
<dbReference type="Proteomes" id="UP000054805">
    <property type="component" value="Unassembled WGS sequence"/>
</dbReference>
<evidence type="ECO:0000313" key="4">
    <source>
        <dbReference type="Proteomes" id="UP000054805"/>
    </source>
</evidence>
<dbReference type="AlphaFoldDB" id="A0A0V1K283"/>
<organism evidence="3 5">
    <name type="scientific">Trichinella pseudospiralis</name>
    <name type="common">Parasitic roundworm</name>
    <dbReference type="NCBI Taxonomy" id="6337"/>
    <lineage>
        <taxon>Eukaryota</taxon>
        <taxon>Metazoa</taxon>
        <taxon>Ecdysozoa</taxon>
        <taxon>Nematoda</taxon>
        <taxon>Enoplea</taxon>
        <taxon>Dorylaimia</taxon>
        <taxon>Trichinellida</taxon>
        <taxon>Trichinellidae</taxon>
        <taxon>Trichinella</taxon>
    </lineage>
</organism>
<evidence type="ECO:0000256" key="1">
    <source>
        <dbReference type="SAM" id="MobiDB-lite"/>
    </source>
</evidence>
<comment type="caution">
    <text evidence="3">The sequence shown here is derived from an EMBL/GenBank/DDBJ whole genome shotgun (WGS) entry which is preliminary data.</text>
</comment>
<dbReference type="Proteomes" id="UP000054826">
    <property type="component" value="Unassembled WGS sequence"/>
</dbReference>
<dbReference type="EMBL" id="JYDV01000020">
    <property type="protein sequence ID" value="KRZ41338.1"/>
    <property type="molecule type" value="Genomic_DNA"/>
</dbReference>
<dbReference type="InterPro" id="IPR005312">
    <property type="entry name" value="DUF1759"/>
</dbReference>
<evidence type="ECO:0000313" key="3">
    <source>
        <dbReference type="EMBL" id="KRZ41338.1"/>
    </source>
</evidence>
<sequence>MTEVIRTKFAYLLFCMVGKARGSIENISVTATNYAHTAEILRNRFAHPEKVAQLIKNLRCLTALGKDPFSGFLPVSEAMIPVIKDKFPLALQREWDLKMPLKSSSEADLQKFLILPRRILKSPSSKLKKPNRQKQRCLASSQSAAQLRERGSSHWAEACCHADNQDISVETALLSSKLALWAVLMAQGRTETLRSPQRSHFIEVADPAPEEAAGQEARL</sequence>
<keyword evidence="4" id="KW-1185">Reference proteome</keyword>
<dbReference type="Pfam" id="PF03564">
    <property type="entry name" value="DUF1759"/>
    <property type="match status" value="1"/>
</dbReference>